<evidence type="ECO:0000313" key="4">
    <source>
        <dbReference type="Proteomes" id="UP000026249"/>
    </source>
</evidence>
<feature type="binding site" evidence="1">
    <location>
        <begin position="65"/>
        <end position="67"/>
    </location>
    <ligand>
        <name>L-histidine</name>
        <dbReference type="ChEBI" id="CHEBI:57595"/>
    </ligand>
</feature>
<comment type="caution">
    <text evidence="3">The sequence shown here is derived from an EMBL/GenBank/DDBJ whole genome shotgun (WGS) entry which is preliminary data.</text>
</comment>
<evidence type="ECO:0000256" key="1">
    <source>
        <dbReference type="PIRSR" id="PIRSR001549-1"/>
    </source>
</evidence>
<dbReference type="PANTHER" id="PTHR43707:SF1">
    <property type="entry name" value="HISTIDINE--TRNA LIGASE, MITOCHONDRIAL-RELATED"/>
    <property type="match status" value="1"/>
</dbReference>
<dbReference type="GO" id="GO:0004821">
    <property type="term" value="F:histidine-tRNA ligase activity"/>
    <property type="evidence" value="ECO:0007669"/>
    <property type="project" value="TreeGrafter"/>
</dbReference>
<dbReference type="Gene3D" id="3.30.930.10">
    <property type="entry name" value="Bira Bifunctional Protein, Domain 2"/>
    <property type="match status" value="1"/>
</dbReference>
<dbReference type="InterPro" id="IPR045864">
    <property type="entry name" value="aa-tRNA-synth_II/BPL/LPL"/>
</dbReference>
<dbReference type="EMBL" id="JFKE01000005">
    <property type="protein sequence ID" value="KAJ55096.1"/>
    <property type="molecule type" value="Genomic_DNA"/>
</dbReference>
<proteinExistence type="predicted"/>
<evidence type="ECO:0000259" key="2">
    <source>
        <dbReference type="Pfam" id="PF13393"/>
    </source>
</evidence>
<feature type="domain" description="Class II Histidinyl-tRNA synthetase (HisRS)-like catalytic core" evidence="2">
    <location>
        <begin position="6"/>
        <end position="203"/>
    </location>
</feature>
<feature type="binding site" evidence="1">
    <location>
        <position position="305"/>
    </location>
    <ligand>
        <name>L-histidine</name>
        <dbReference type="ChEBI" id="CHEBI:57595"/>
    </ligand>
</feature>
<keyword evidence="4" id="KW-1185">Reference proteome</keyword>
<feature type="binding site" evidence="1">
    <location>
        <position position="92"/>
    </location>
    <ligand>
        <name>L-histidine</name>
        <dbReference type="ChEBI" id="CHEBI:57595"/>
    </ligand>
</feature>
<accession>A0A037ZJT6</accession>
<reference evidence="3 4" key="1">
    <citation type="submission" date="2014-03" db="EMBL/GenBank/DDBJ databases">
        <title>Draft Genome Sequence of Actibacterium mucosum KCTC 23349, a Marine Alphaproteobacterium with Complex Ionic Requirements Isolated from Mediterranean Seawater at Malvarrosa Beach, Valencia, Spain.</title>
        <authorList>
            <person name="Arahal D.R."/>
            <person name="Shao Z."/>
            <person name="Lai Q."/>
            <person name="Pujalte M.J."/>
        </authorList>
    </citation>
    <scope>NUCLEOTIDE SEQUENCE [LARGE SCALE GENOMIC DNA]</scope>
    <source>
        <strain evidence="3 4">KCTC 23349</strain>
    </source>
</reference>
<dbReference type="GO" id="GO:0006427">
    <property type="term" value="P:histidyl-tRNA aminoacylation"/>
    <property type="evidence" value="ECO:0007669"/>
    <property type="project" value="TreeGrafter"/>
</dbReference>
<dbReference type="GO" id="GO:0016757">
    <property type="term" value="F:glycosyltransferase activity"/>
    <property type="evidence" value="ECO:0007669"/>
    <property type="project" value="UniProtKB-KW"/>
</dbReference>
<evidence type="ECO:0000313" key="3">
    <source>
        <dbReference type="EMBL" id="KAJ55096.1"/>
    </source>
</evidence>
<dbReference type="NCBIfam" id="NF008952">
    <property type="entry name" value="PRK12295.1-5"/>
    <property type="match status" value="1"/>
</dbReference>
<dbReference type="PANTHER" id="PTHR43707">
    <property type="entry name" value="HISTIDYL-TRNA SYNTHETASE"/>
    <property type="match status" value="1"/>
</dbReference>
<keyword evidence="3" id="KW-0808">Transferase</keyword>
<protein>
    <submittedName>
        <fullName evidence="3">ATP phosphoribosyltransferase</fullName>
    </submittedName>
</protein>
<feature type="binding site" evidence="1">
    <location>
        <begin position="310"/>
        <end position="311"/>
    </location>
    <ligand>
        <name>L-histidine</name>
        <dbReference type="ChEBI" id="CHEBI:57595"/>
    </ligand>
</feature>
<dbReference type="OrthoDB" id="9797914at2"/>
<name>A0A037ZJT6_9RHOB</name>
<feature type="binding site" evidence="1">
    <location>
        <position position="106"/>
    </location>
    <ligand>
        <name>L-histidine</name>
        <dbReference type="ChEBI" id="CHEBI:57595"/>
    </ligand>
</feature>
<dbReference type="RefSeq" id="WP_035260296.1">
    <property type="nucleotide sequence ID" value="NZ_JFKE01000005.1"/>
</dbReference>
<dbReference type="SUPFAM" id="SSF55681">
    <property type="entry name" value="Class II aaRS and biotin synthetases"/>
    <property type="match status" value="1"/>
</dbReference>
<sequence>MASKADIRTQAQALLARFQMAGAEVVEADILQPADILLDLYGEDMRARAFVTADPLRGEMMLRPDFTVPVVRMHMDGGEAPARYAYMGEVFRKQEHEVGRPAEYLQAGFEIFDKGDPAEADAEVFALFTEMLAPLGLRAATGDIGILRAAVQGLSTTDRRKAALMRHIWRPRRFRAMFDRFAGRVPQPEARAELVRQVDAQGLATLMEQRAPAIGLRSVAEVESRVAVLRHDMAAPPIPAAQAEVLDHILDLRETSENALEHLRDAAVDLPSLAEAVARVERRMEALAARGIDMARLDFEVTYGRTNMEYYDGFVFGFYAEGHPDLPPIATGGRFDALTRELGQGAECPAVGGVIRPALMLAVTEGAT</sequence>
<feature type="binding site" evidence="1">
    <location>
        <position position="110"/>
    </location>
    <ligand>
        <name>L-histidine</name>
        <dbReference type="ChEBI" id="CHEBI:57595"/>
    </ligand>
</feature>
<dbReference type="PIRSF" id="PIRSF001549">
    <property type="entry name" value="His-tRNA_synth"/>
    <property type="match status" value="1"/>
</dbReference>
<dbReference type="InterPro" id="IPR004516">
    <property type="entry name" value="HisRS/HisZ"/>
</dbReference>
<dbReference type="AlphaFoldDB" id="A0A037ZJT6"/>
<dbReference type="InterPro" id="IPR041715">
    <property type="entry name" value="HisRS-like_core"/>
</dbReference>
<organism evidence="3 4">
    <name type="scientific">Actibacterium mucosum KCTC 23349</name>
    <dbReference type="NCBI Taxonomy" id="1454373"/>
    <lineage>
        <taxon>Bacteria</taxon>
        <taxon>Pseudomonadati</taxon>
        <taxon>Pseudomonadota</taxon>
        <taxon>Alphaproteobacteria</taxon>
        <taxon>Rhodobacterales</taxon>
        <taxon>Roseobacteraceae</taxon>
        <taxon>Actibacterium</taxon>
    </lineage>
</organism>
<dbReference type="Pfam" id="PF13393">
    <property type="entry name" value="tRNA-synt_His"/>
    <property type="match status" value="2"/>
</dbReference>
<dbReference type="STRING" id="1454373.ACMU_15180"/>
<dbReference type="Proteomes" id="UP000026249">
    <property type="component" value="Unassembled WGS sequence"/>
</dbReference>
<dbReference type="GO" id="GO:0005737">
    <property type="term" value="C:cytoplasm"/>
    <property type="evidence" value="ECO:0007669"/>
    <property type="project" value="InterPro"/>
</dbReference>
<keyword evidence="3" id="KW-0328">Glycosyltransferase</keyword>
<feature type="domain" description="Class II Histidinyl-tRNA synthetase (HisRS)-like catalytic core" evidence="2">
    <location>
        <begin position="234"/>
        <end position="353"/>
    </location>
</feature>
<gene>
    <name evidence="3" type="ORF">ACMU_15180</name>
</gene>